<dbReference type="AlphaFoldDB" id="A0A6L2JY00"/>
<evidence type="ECO:0000256" key="1">
    <source>
        <dbReference type="SAM" id="MobiDB-lite"/>
    </source>
</evidence>
<feature type="region of interest" description="Disordered" evidence="1">
    <location>
        <begin position="100"/>
        <end position="123"/>
    </location>
</feature>
<gene>
    <name evidence="2" type="ORF">Tci_012733</name>
</gene>
<feature type="compositionally biased region" description="Gly residues" evidence="1">
    <location>
        <begin position="108"/>
        <end position="123"/>
    </location>
</feature>
<protein>
    <submittedName>
        <fullName evidence="2">Uncharacterized protein</fullName>
    </submittedName>
</protein>
<evidence type="ECO:0000313" key="2">
    <source>
        <dbReference type="EMBL" id="GEU40755.1"/>
    </source>
</evidence>
<organism evidence="2">
    <name type="scientific">Tanacetum cinerariifolium</name>
    <name type="common">Dalmatian daisy</name>
    <name type="synonym">Chrysanthemum cinerariifolium</name>
    <dbReference type="NCBI Taxonomy" id="118510"/>
    <lineage>
        <taxon>Eukaryota</taxon>
        <taxon>Viridiplantae</taxon>
        <taxon>Streptophyta</taxon>
        <taxon>Embryophyta</taxon>
        <taxon>Tracheophyta</taxon>
        <taxon>Spermatophyta</taxon>
        <taxon>Magnoliopsida</taxon>
        <taxon>eudicotyledons</taxon>
        <taxon>Gunneridae</taxon>
        <taxon>Pentapetalae</taxon>
        <taxon>asterids</taxon>
        <taxon>campanulids</taxon>
        <taxon>Asterales</taxon>
        <taxon>Asteraceae</taxon>
        <taxon>Asteroideae</taxon>
        <taxon>Anthemideae</taxon>
        <taxon>Anthemidinae</taxon>
        <taxon>Tanacetum</taxon>
    </lineage>
</organism>
<proteinExistence type="predicted"/>
<dbReference type="EMBL" id="BKCJ010001346">
    <property type="protein sequence ID" value="GEU40755.1"/>
    <property type="molecule type" value="Genomic_DNA"/>
</dbReference>
<reference evidence="2" key="1">
    <citation type="journal article" date="2019" name="Sci. Rep.">
        <title>Draft genome of Tanacetum cinerariifolium, the natural source of mosquito coil.</title>
        <authorList>
            <person name="Yamashiro T."/>
            <person name="Shiraishi A."/>
            <person name="Satake H."/>
            <person name="Nakayama K."/>
        </authorList>
    </citation>
    <scope>NUCLEOTIDE SEQUENCE</scope>
</reference>
<comment type="caution">
    <text evidence="2">The sequence shown here is derived from an EMBL/GenBank/DDBJ whole genome shotgun (WGS) entry which is preliminary data.</text>
</comment>
<accession>A0A6L2JY00</accession>
<sequence length="123" mass="12907">MVATAGSAAAIAVASSGWAQRGSLRGCAATARHHMVRLWWLYHRPTATTMVAIRHPQPTTAAAAAGKAIAAAVVVAVAWEDGGTRLNGWREWRSAAEIRRKNQPEKFSGGGGWPENGESGGGF</sequence>
<name>A0A6L2JY00_TANCI</name>